<keyword evidence="2 5" id="KW-0808">Transferase</keyword>
<keyword evidence="1" id="KW-0328">Glycosyltransferase</keyword>
<dbReference type="GO" id="GO:0016757">
    <property type="term" value="F:glycosyltransferase activity"/>
    <property type="evidence" value="ECO:0007669"/>
    <property type="project" value="UniProtKB-KW"/>
</dbReference>
<proteinExistence type="predicted"/>
<organism evidence="5 6">
    <name type="scientific">Mycolicibacterium parafortuitum</name>
    <name type="common">Mycobacterium parafortuitum</name>
    <dbReference type="NCBI Taxonomy" id="39692"/>
    <lineage>
        <taxon>Bacteria</taxon>
        <taxon>Bacillati</taxon>
        <taxon>Actinomycetota</taxon>
        <taxon>Actinomycetes</taxon>
        <taxon>Mycobacteriales</taxon>
        <taxon>Mycobacteriaceae</taxon>
        <taxon>Mycolicibacterium</taxon>
    </lineage>
</organism>
<dbReference type="Gene3D" id="3.40.50.2000">
    <property type="entry name" value="Glycogen Phosphorylase B"/>
    <property type="match status" value="2"/>
</dbReference>
<evidence type="ECO:0000313" key="6">
    <source>
        <dbReference type="Proteomes" id="UP000466554"/>
    </source>
</evidence>
<evidence type="ECO:0000313" key="5">
    <source>
        <dbReference type="EMBL" id="BBY73615.1"/>
    </source>
</evidence>
<evidence type="ECO:0000256" key="1">
    <source>
        <dbReference type="ARBA" id="ARBA00022676"/>
    </source>
</evidence>
<dbReference type="AlphaFoldDB" id="A0A7I7TYH2"/>
<dbReference type="Proteomes" id="UP000466554">
    <property type="component" value="Chromosome"/>
</dbReference>
<dbReference type="PANTHER" id="PTHR12526">
    <property type="entry name" value="GLYCOSYLTRANSFERASE"/>
    <property type="match status" value="1"/>
</dbReference>
<sequence length="377" mass="38571">MQGFSYVPSVGILSTYVPTVCGLATFSAALADGLTAKGVDVSIVRIADGTASAAGGVVGELVNGSASSVAAASEWLNLSDVAVIQHEYGIYGGTDGDEVVEIMGALRVPSIVVLHTVLKDPASHQRSVLEAVVARAGRAVVMSASARTLLCAGYGIDPSKVTVIPHGAALPADIVPAPPGRPTILTWGLLGPGKGVERVIDAMAALADLPGPPRYLIAGRTHPKVLATEGEAYRNGLIAHAQRLGVADSVSFDPAYRTPQELTALLRGAAVVVLPYDSRDQVTSGVLIDSVANGRPVIATAFPHAVEVLGSGAGTVVGHDDPRALVEALRQLLTDPRTADAMASAASHLAPATAWPVVADAYVELARHLVAERLAAP</sequence>
<feature type="domain" description="Glycosyltransferase subfamily 4-like N-terminal" evidence="4">
    <location>
        <begin position="22"/>
        <end position="167"/>
    </location>
</feature>
<evidence type="ECO:0000259" key="3">
    <source>
        <dbReference type="Pfam" id="PF00534"/>
    </source>
</evidence>
<dbReference type="PANTHER" id="PTHR12526:SF572">
    <property type="entry name" value="BLL5144 PROTEIN"/>
    <property type="match status" value="1"/>
</dbReference>
<feature type="domain" description="Glycosyl transferase family 1" evidence="3">
    <location>
        <begin position="177"/>
        <end position="346"/>
    </location>
</feature>
<dbReference type="InterPro" id="IPR028098">
    <property type="entry name" value="Glyco_trans_4-like_N"/>
</dbReference>
<evidence type="ECO:0000256" key="2">
    <source>
        <dbReference type="ARBA" id="ARBA00022679"/>
    </source>
</evidence>
<dbReference type="InterPro" id="IPR001296">
    <property type="entry name" value="Glyco_trans_1"/>
</dbReference>
<gene>
    <name evidence="5" type="ORF">MPRF_05140</name>
</gene>
<accession>A0A7I7TYH2</accession>
<dbReference type="Pfam" id="PF13439">
    <property type="entry name" value="Glyco_transf_4"/>
    <property type="match status" value="1"/>
</dbReference>
<reference evidence="5 6" key="1">
    <citation type="journal article" date="2019" name="Emerg. Microbes Infect.">
        <title>Comprehensive subspecies identification of 175 nontuberculous mycobacteria species based on 7547 genomic profiles.</title>
        <authorList>
            <person name="Matsumoto Y."/>
            <person name="Kinjo T."/>
            <person name="Motooka D."/>
            <person name="Nabeya D."/>
            <person name="Jung N."/>
            <person name="Uechi K."/>
            <person name="Horii T."/>
            <person name="Iida T."/>
            <person name="Fujita J."/>
            <person name="Nakamura S."/>
        </authorList>
    </citation>
    <scope>NUCLEOTIDE SEQUENCE [LARGE SCALE GENOMIC DNA]</scope>
    <source>
        <strain evidence="5 6">JCM 6367</strain>
    </source>
</reference>
<evidence type="ECO:0000259" key="4">
    <source>
        <dbReference type="Pfam" id="PF13439"/>
    </source>
</evidence>
<dbReference type="SUPFAM" id="SSF53756">
    <property type="entry name" value="UDP-Glycosyltransferase/glycogen phosphorylase"/>
    <property type="match status" value="1"/>
</dbReference>
<name>A0A7I7TYH2_MYCPF</name>
<protein>
    <submittedName>
        <fullName evidence="5">Glycosyl transferase family 1</fullName>
    </submittedName>
</protein>
<dbReference type="RefSeq" id="WP_104861981.1">
    <property type="nucleotide sequence ID" value="NZ_AP022598.1"/>
</dbReference>
<dbReference type="EMBL" id="AP022598">
    <property type="protein sequence ID" value="BBY73615.1"/>
    <property type="molecule type" value="Genomic_DNA"/>
</dbReference>
<dbReference type="Pfam" id="PF00534">
    <property type="entry name" value="Glycos_transf_1"/>
    <property type="match status" value="1"/>
</dbReference>